<reference evidence="3 4" key="1">
    <citation type="journal article" date="2016" name="Nat. Commun.">
        <title>Thousands of microbial genomes shed light on interconnected biogeochemical processes in an aquifer system.</title>
        <authorList>
            <person name="Anantharaman K."/>
            <person name="Brown C.T."/>
            <person name="Hug L.A."/>
            <person name="Sharon I."/>
            <person name="Castelle C.J."/>
            <person name="Probst A.J."/>
            <person name="Thomas B.C."/>
            <person name="Singh A."/>
            <person name="Wilkins M.J."/>
            <person name="Karaoz U."/>
            <person name="Brodie E.L."/>
            <person name="Williams K.H."/>
            <person name="Hubbard S.S."/>
            <person name="Banfield J.F."/>
        </authorList>
    </citation>
    <scope>NUCLEOTIDE SEQUENCE [LARGE SCALE GENOMIC DNA]</scope>
</reference>
<evidence type="ECO:0000313" key="3">
    <source>
        <dbReference type="EMBL" id="OGC35380.1"/>
    </source>
</evidence>
<evidence type="ECO:0000313" key="4">
    <source>
        <dbReference type="Proteomes" id="UP000178951"/>
    </source>
</evidence>
<name>A0A1F4TS44_UNCSA</name>
<sequence>MKKLLIFLLIALLVASAGLAKITKKSRVKTSKKVVKVKTKSPALNPRQKLAKTNKDIAKVKQQLKKSRNKKTRQALAKRLAILEQRSRDLKKKLGVIKSVKVVVTQFPTAEEITTAPLIEEDTEEVAVDKQGDGQRGAFRYELGLSGGFWAGGAGVLGEVRVPTSFIFGPATTALRFSTGLVQPRDGGRRYVPVNFDVIMNFPPGWLAGPSSYLGAGLNYVALTTGSKPGTVGGEVFYGVEGEGFNGVLFGELGYAILRSGVVPSQKGAIITIGFRRPFG</sequence>
<evidence type="ECO:0008006" key="5">
    <source>
        <dbReference type="Google" id="ProtNLM"/>
    </source>
</evidence>
<keyword evidence="2" id="KW-0732">Signal</keyword>
<protein>
    <recommendedName>
        <fullName evidence="5">Outer membrane protein beta-barrel domain-containing protein</fullName>
    </recommendedName>
</protein>
<proteinExistence type="predicted"/>
<evidence type="ECO:0000256" key="1">
    <source>
        <dbReference type="SAM" id="Coils"/>
    </source>
</evidence>
<dbReference type="EMBL" id="MEUF01000029">
    <property type="protein sequence ID" value="OGC35380.1"/>
    <property type="molecule type" value="Genomic_DNA"/>
</dbReference>
<evidence type="ECO:0000256" key="2">
    <source>
        <dbReference type="SAM" id="SignalP"/>
    </source>
</evidence>
<gene>
    <name evidence="3" type="ORF">A2311_03465</name>
</gene>
<feature type="signal peptide" evidence="2">
    <location>
        <begin position="1"/>
        <end position="20"/>
    </location>
</feature>
<dbReference type="STRING" id="1802583.A2311_03465"/>
<feature type="coiled-coil region" evidence="1">
    <location>
        <begin position="50"/>
        <end position="93"/>
    </location>
</feature>
<dbReference type="Proteomes" id="UP000178951">
    <property type="component" value="Unassembled WGS sequence"/>
</dbReference>
<keyword evidence="1" id="KW-0175">Coiled coil</keyword>
<dbReference type="AlphaFoldDB" id="A0A1F4TS44"/>
<comment type="caution">
    <text evidence="3">The sequence shown here is derived from an EMBL/GenBank/DDBJ whole genome shotgun (WGS) entry which is preliminary data.</text>
</comment>
<organism evidence="3 4">
    <name type="scientific">candidate division WOR-1 bacterium RIFOXYB2_FULL_48_7</name>
    <dbReference type="NCBI Taxonomy" id="1802583"/>
    <lineage>
        <taxon>Bacteria</taxon>
        <taxon>Bacillati</taxon>
        <taxon>Saganbacteria</taxon>
    </lineage>
</organism>
<feature type="chain" id="PRO_5009514703" description="Outer membrane protein beta-barrel domain-containing protein" evidence="2">
    <location>
        <begin position="21"/>
        <end position="280"/>
    </location>
</feature>
<accession>A0A1F4TS44</accession>